<feature type="transmembrane region" description="Helical" evidence="1">
    <location>
        <begin position="38"/>
        <end position="58"/>
    </location>
</feature>
<sequence>MWKNFKNFKSITYLTFLHIVKSSENDSDLFRKVRRYGFLLIQIIQSFCLGRFISKLILMKNKKKSNFVIFQNW</sequence>
<dbReference type="EMBL" id="MTCZ01000124">
    <property type="protein sequence ID" value="OWP83359.1"/>
    <property type="molecule type" value="Genomic_DNA"/>
</dbReference>
<keyword evidence="1" id="KW-1133">Transmembrane helix</keyword>
<dbReference type="AlphaFoldDB" id="A0A246GIH4"/>
<dbReference type="Proteomes" id="UP000197768">
    <property type="component" value="Unassembled WGS sequence"/>
</dbReference>
<protein>
    <submittedName>
        <fullName evidence="2">Uncharacterized protein</fullName>
    </submittedName>
</protein>
<evidence type="ECO:0000313" key="2">
    <source>
        <dbReference type="EMBL" id="OWP83359.1"/>
    </source>
</evidence>
<name>A0A246GIH4_9FLAO</name>
<keyword evidence="1" id="KW-0812">Transmembrane</keyword>
<proteinExistence type="predicted"/>
<organism evidence="2 3">
    <name type="scientific">Flavobacterium davisii</name>
    <dbReference type="NCBI Taxonomy" id="2906077"/>
    <lineage>
        <taxon>Bacteria</taxon>
        <taxon>Pseudomonadati</taxon>
        <taxon>Bacteroidota</taxon>
        <taxon>Flavobacteriia</taxon>
        <taxon>Flavobacteriales</taxon>
        <taxon>Flavobacteriaceae</taxon>
        <taxon>Flavobacterium</taxon>
    </lineage>
</organism>
<evidence type="ECO:0000313" key="3">
    <source>
        <dbReference type="Proteomes" id="UP000197768"/>
    </source>
</evidence>
<comment type="caution">
    <text evidence="2">The sequence shown here is derived from an EMBL/GenBank/DDBJ whole genome shotgun (WGS) entry which is preliminary data.</text>
</comment>
<evidence type="ECO:0000256" key="1">
    <source>
        <dbReference type="SAM" id="Phobius"/>
    </source>
</evidence>
<reference evidence="2 3" key="1">
    <citation type="journal article" date="2017" name="Infect. Genet. Evol.">
        <title>Comparative genome analysis of fish pathogen Flavobacterium columnare reveals extensive sequence diversity within the species.</title>
        <authorList>
            <person name="Kayansamruaj P."/>
            <person name="Dong H.T."/>
            <person name="Hirono I."/>
            <person name="Kondo H."/>
            <person name="Senapin S."/>
            <person name="Rodkhum C."/>
        </authorList>
    </citation>
    <scope>NUCLEOTIDE SEQUENCE [LARGE SCALE GENOMIC DNA]</scope>
    <source>
        <strain evidence="2 3">1215</strain>
    </source>
</reference>
<gene>
    <name evidence="2" type="ORF">BWK59_10890</name>
</gene>
<keyword evidence="1" id="KW-0472">Membrane</keyword>
<feature type="non-terminal residue" evidence="2">
    <location>
        <position position="73"/>
    </location>
</feature>
<accession>A0A246GIH4</accession>